<dbReference type="AlphaFoldDB" id="A0AAN9XXK6"/>
<feature type="compositionally biased region" description="Basic residues" evidence="1">
    <location>
        <begin position="227"/>
        <end position="240"/>
    </location>
</feature>
<feature type="compositionally biased region" description="Basic residues" evidence="1">
    <location>
        <begin position="264"/>
        <end position="275"/>
    </location>
</feature>
<protein>
    <submittedName>
        <fullName evidence="2">Uncharacterized protein</fullName>
    </submittedName>
</protein>
<feature type="region of interest" description="Disordered" evidence="1">
    <location>
        <begin position="90"/>
        <end position="279"/>
    </location>
</feature>
<organism evidence="2 3">
    <name type="scientific">Parthenolecanium corni</name>
    <dbReference type="NCBI Taxonomy" id="536013"/>
    <lineage>
        <taxon>Eukaryota</taxon>
        <taxon>Metazoa</taxon>
        <taxon>Ecdysozoa</taxon>
        <taxon>Arthropoda</taxon>
        <taxon>Hexapoda</taxon>
        <taxon>Insecta</taxon>
        <taxon>Pterygota</taxon>
        <taxon>Neoptera</taxon>
        <taxon>Paraneoptera</taxon>
        <taxon>Hemiptera</taxon>
        <taxon>Sternorrhyncha</taxon>
        <taxon>Coccoidea</taxon>
        <taxon>Coccidae</taxon>
        <taxon>Parthenolecanium</taxon>
    </lineage>
</organism>
<feature type="compositionally biased region" description="Low complexity" evidence="1">
    <location>
        <begin position="177"/>
        <end position="189"/>
    </location>
</feature>
<feature type="compositionally biased region" description="Polar residues" evidence="1">
    <location>
        <begin position="198"/>
        <end position="208"/>
    </location>
</feature>
<evidence type="ECO:0000256" key="1">
    <source>
        <dbReference type="SAM" id="MobiDB-lite"/>
    </source>
</evidence>
<evidence type="ECO:0000313" key="2">
    <source>
        <dbReference type="EMBL" id="KAK7573327.1"/>
    </source>
</evidence>
<feature type="compositionally biased region" description="Acidic residues" evidence="1">
    <location>
        <begin position="247"/>
        <end position="259"/>
    </location>
</feature>
<dbReference type="Proteomes" id="UP001367676">
    <property type="component" value="Unassembled WGS sequence"/>
</dbReference>
<dbReference type="EMBL" id="JBBCAQ010000037">
    <property type="protein sequence ID" value="KAK7573327.1"/>
    <property type="molecule type" value="Genomic_DNA"/>
</dbReference>
<feature type="compositionally biased region" description="Basic and acidic residues" evidence="1">
    <location>
        <begin position="210"/>
        <end position="226"/>
    </location>
</feature>
<comment type="caution">
    <text evidence="2">The sequence shown here is derived from an EMBL/GenBank/DDBJ whole genome shotgun (WGS) entry which is preliminary data.</text>
</comment>
<name>A0AAN9XXK6_9HEMI</name>
<feature type="region of interest" description="Disordered" evidence="1">
    <location>
        <begin position="26"/>
        <end position="77"/>
    </location>
</feature>
<proteinExistence type="predicted"/>
<sequence>MRETTSSNPKDDPECARILAAHCVKSAASADARDRPERSPNSDQDDSVDDVACPDCTTPGSPAPLAGHGGGRNGAAVGVRQKAADCPICAVNDSRSPSAPTVAVPQTDDSAAAAASKSSARDAVDAAAASNSSSSSTTTDRTTHPSDGANARPLSNGGSANNGAIADDRDGKKQLSVADGVAAGADAPPHSGSDRQKSLPSSEETSSARGDAKSKRNADENSESKKERKKKKKKKKKKQKNDRSDAEAADDDDGDEEESETRRGERRKPHGRGRSKSVLEYDIGDMYPEMEVLTEKKRHEWDYLDERVIRALWLETKTNVLADWKERAAKRGGGGRRSKRPPAVEVRLNHAAELRFDYRQRRLEQREAERRRDERLRMGGARPHFGPVTMATNTTAVLRHQYNRNDPPVPSRYLRHYDKYRRPPFNVFAVKRCVPIT</sequence>
<feature type="compositionally biased region" description="Basic and acidic residues" evidence="1">
    <location>
        <begin position="366"/>
        <end position="377"/>
    </location>
</feature>
<keyword evidence="3" id="KW-1185">Reference proteome</keyword>
<gene>
    <name evidence="2" type="ORF">V9T40_010518</name>
</gene>
<feature type="compositionally biased region" description="Low complexity" evidence="1">
    <location>
        <begin position="125"/>
        <end position="140"/>
    </location>
</feature>
<feature type="region of interest" description="Disordered" evidence="1">
    <location>
        <begin position="366"/>
        <end position="388"/>
    </location>
</feature>
<feature type="compositionally biased region" description="Low complexity" evidence="1">
    <location>
        <begin position="107"/>
        <end position="118"/>
    </location>
</feature>
<evidence type="ECO:0000313" key="3">
    <source>
        <dbReference type="Proteomes" id="UP001367676"/>
    </source>
</evidence>
<accession>A0AAN9XXK6</accession>
<feature type="compositionally biased region" description="Basic and acidic residues" evidence="1">
    <location>
        <begin position="31"/>
        <end position="40"/>
    </location>
</feature>
<reference evidence="2 3" key="1">
    <citation type="submission" date="2024-03" db="EMBL/GenBank/DDBJ databases">
        <title>Adaptation during the transition from Ophiocordyceps entomopathogen to insect associate is accompanied by gene loss and intensified selection.</title>
        <authorList>
            <person name="Ward C.M."/>
            <person name="Onetto C.A."/>
            <person name="Borneman A.R."/>
        </authorList>
    </citation>
    <scope>NUCLEOTIDE SEQUENCE [LARGE SCALE GENOMIC DNA]</scope>
    <source>
        <strain evidence="2">AWRI1</strain>
        <tissue evidence="2">Single Adult Female</tissue>
    </source>
</reference>